<accession>A0A9N9J3F3</accession>
<dbReference type="OrthoDB" id="10500811at2759"/>
<feature type="region of interest" description="Disordered" evidence="1">
    <location>
        <begin position="93"/>
        <end position="131"/>
    </location>
</feature>
<protein>
    <submittedName>
        <fullName evidence="2">4317_t:CDS:1</fullName>
    </submittedName>
</protein>
<dbReference type="AlphaFoldDB" id="A0A9N9J3F3"/>
<evidence type="ECO:0000313" key="3">
    <source>
        <dbReference type="Proteomes" id="UP000789759"/>
    </source>
</evidence>
<evidence type="ECO:0000313" key="2">
    <source>
        <dbReference type="EMBL" id="CAG8760594.1"/>
    </source>
</evidence>
<dbReference type="EMBL" id="CAJVQA010019782">
    <property type="protein sequence ID" value="CAG8760594.1"/>
    <property type="molecule type" value="Genomic_DNA"/>
</dbReference>
<organism evidence="2 3">
    <name type="scientific">Cetraspora pellucida</name>
    <dbReference type="NCBI Taxonomy" id="1433469"/>
    <lineage>
        <taxon>Eukaryota</taxon>
        <taxon>Fungi</taxon>
        <taxon>Fungi incertae sedis</taxon>
        <taxon>Mucoromycota</taxon>
        <taxon>Glomeromycotina</taxon>
        <taxon>Glomeromycetes</taxon>
        <taxon>Diversisporales</taxon>
        <taxon>Gigasporaceae</taxon>
        <taxon>Cetraspora</taxon>
    </lineage>
</organism>
<name>A0A9N9J3F3_9GLOM</name>
<feature type="compositionally biased region" description="Polar residues" evidence="1">
    <location>
        <begin position="1"/>
        <end position="14"/>
    </location>
</feature>
<sequence length="305" mass="35124">NDPKNPTNAKNGKSTFGLGIQGSKRSASPPKLIEVEKGHIARFCPLVRNNQTQKNMHYIKTNQPKRVNYCDTSEETYTNEAWEEELYNVNQPYTEKRRGRPPKNPINNVENQERKRKRMVSPPPMNNNEEMTPQNDIQVIVSIPIMHTDKGKQKECIPEEVEPSDHDEDDADELFDEIEYESEELEEIESFASDNILTDDEGSEELENKIVETESPAVCLAVMEEIPTGKKAPTNENPTIEEQLNKIEKNRNLGEYQESVKELFKKNKELFANGLEELGRTELVKHVIKTQDAEPIKQSPYRRKD</sequence>
<comment type="caution">
    <text evidence="2">The sequence shown here is derived from an EMBL/GenBank/DDBJ whole genome shotgun (WGS) entry which is preliminary data.</text>
</comment>
<keyword evidence="3" id="KW-1185">Reference proteome</keyword>
<gene>
    <name evidence="2" type="ORF">CPELLU_LOCUS15277</name>
</gene>
<feature type="non-terminal residue" evidence="2">
    <location>
        <position position="1"/>
    </location>
</feature>
<feature type="region of interest" description="Disordered" evidence="1">
    <location>
        <begin position="1"/>
        <end position="29"/>
    </location>
</feature>
<dbReference type="Proteomes" id="UP000789759">
    <property type="component" value="Unassembled WGS sequence"/>
</dbReference>
<proteinExistence type="predicted"/>
<evidence type="ECO:0000256" key="1">
    <source>
        <dbReference type="SAM" id="MobiDB-lite"/>
    </source>
</evidence>
<reference evidence="2" key="1">
    <citation type="submission" date="2021-06" db="EMBL/GenBank/DDBJ databases">
        <authorList>
            <person name="Kallberg Y."/>
            <person name="Tangrot J."/>
            <person name="Rosling A."/>
        </authorList>
    </citation>
    <scope>NUCLEOTIDE SEQUENCE</scope>
    <source>
        <strain evidence="2">FL966</strain>
    </source>
</reference>